<proteinExistence type="inferred from homology"/>
<dbReference type="Proteomes" id="UP000287394">
    <property type="component" value="Chromosome"/>
</dbReference>
<dbReference type="EMBL" id="AP025739">
    <property type="protein sequence ID" value="BDI32973.1"/>
    <property type="molecule type" value="Genomic_DNA"/>
</dbReference>
<name>A0A402CPR6_9BACT</name>
<dbReference type="AlphaFoldDB" id="A0A402CPR6"/>
<dbReference type="GO" id="GO:0005886">
    <property type="term" value="C:plasma membrane"/>
    <property type="evidence" value="ECO:0007669"/>
    <property type="project" value="UniProtKB-SubCell"/>
</dbReference>
<dbReference type="InterPro" id="IPR050882">
    <property type="entry name" value="Prepilin_peptidase/N-MTase"/>
</dbReference>
<dbReference type="PANTHER" id="PTHR30487">
    <property type="entry name" value="TYPE 4 PREPILIN-LIKE PROTEINS LEADER PEPTIDE-PROCESSING ENZYME"/>
    <property type="match status" value="1"/>
</dbReference>
<protein>
    <submittedName>
        <fullName evidence="7">Peptidase</fullName>
    </submittedName>
</protein>
<evidence type="ECO:0000313" key="8">
    <source>
        <dbReference type="Proteomes" id="UP000287394"/>
    </source>
</evidence>
<keyword evidence="3" id="KW-1003">Cell membrane</keyword>
<sequence length="349" mass="38448">MSLWLWVAVAFLYGIAIGSFLNVVIWRLPRGGSVAKPTWSYCPRCENRLGTLDLFPVFSFLALRRRCRYCRSPISWRYPAIELLTGLLFAAVAWRFGGVPATIFYCLFTAAMICVFFIDLEHFIIPDGLNWFAALIGFAHNATAIYLHEPGQWGTIFGVRMPASIIGALGYSAIIYGIGLASYVVIVAMIDKNKSFFAAFWEYLRDNVLDWILIVAHYLSYVIPPLRRFVEPAPPTEGFTAEEIESDEEAGGMGGGDGKLAAAIGANLYLVAALQSALFAIFIGAIVGIVTIVQQRRKLGGRTAIPFGPAMVIGALVALFFGSDMVAWYVRNFLTFPGSPFSHTPGILW</sequence>
<dbReference type="PANTHER" id="PTHR30487:SF0">
    <property type="entry name" value="PREPILIN LEADER PEPTIDASE_N-METHYLTRANSFERASE-RELATED"/>
    <property type="match status" value="1"/>
</dbReference>
<evidence type="ECO:0000256" key="1">
    <source>
        <dbReference type="ARBA" id="ARBA00004651"/>
    </source>
</evidence>
<evidence type="ECO:0000256" key="2">
    <source>
        <dbReference type="ARBA" id="ARBA00005801"/>
    </source>
</evidence>
<dbReference type="InterPro" id="IPR010627">
    <property type="entry name" value="Prepilin_pept_A24_N"/>
</dbReference>
<dbReference type="GO" id="GO:0004190">
    <property type="term" value="F:aspartic-type endopeptidase activity"/>
    <property type="evidence" value="ECO:0007669"/>
    <property type="project" value="InterPro"/>
</dbReference>
<dbReference type="InterPro" id="IPR000045">
    <property type="entry name" value="Prepilin_IV_endopep_pep"/>
</dbReference>
<evidence type="ECO:0000256" key="3">
    <source>
        <dbReference type="ARBA" id="ARBA00022475"/>
    </source>
</evidence>
<keyword evidence="8" id="KW-1185">Reference proteome</keyword>
<evidence type="ECO:0000256" key="4">
    <source>
        <dbReference type="ARBA" id="ARBA00022692"/>
    </source>
</evidence>
<gene>
    <name evidence="7" type="ORF">CCAX7_50240</name>
</gene>
<dbReference type="KEGG" id="ccot:CCAX7_50240"/>
<dbReference type="Pfam" id="PF06750">
    <property type="entry name" value="A24_N_bact"/>
    <property type="match status" value="1"/>
</dbReference>
<dbReference type="RefSeq" id="WP_119319345.1">
    <property type="nucleotide sequence ID" value="NZ_AP025739.1"/>
</dbReference>
<evidence type="ECO:0000256" key="5">
    <source>
        <dbReference type="ARBA" id="ARBA00022989"/>
    </source>
</evidence>
<evidence type="ECO:0000256" key="6">
    <source>
        <dbReference type="ARBA" id="ARBA00023136"/>
    </source>
</evidence>
<keyword evidence="6" id="KW-0472">Membrane</keyword>
<comment type="similarity">
    <text evidence="2">Belongs to the peptidase A24 family.</text>
</comment>
<dbReference type="FunCoup" id="A0A402CPR6">
    <property type="interactions" value="315"/>
</dbReference>
<organism evidence="7 8">
    <name type="scientific">Capsulimonas corticalis</name>
    <dbReference type="NCBI Taxonomy" id="2219043"/>
    <lineage>
        <taxon>Bacteria</taxon>
        <taxon>Bacillati</taxon>
        <taxon>Armatimonadota</taxon>
        <taxon>Armatimonadia</taxon>
        <taxon>Capsulimonadales</taxon>
        <taxon>Capsulimonadaceae</taxon>
        <taxon>Capsulimonas</taxon>
    </lineage>
</organism>
<reference evidence="7 8" key="1">
    <citation type="journal article" date="2019" name="Int. J. Syst. Evol. Microbiol.">
        <title>Capsulimonas corticalis gen. nov., sp. nov., an aerobic capsulated bacterium, of a novel bacterial order, Capsulimonadales ord. nov., of the class Armatimonadia of the phylum Armatimonadetes.</title>
        <authorList>
            <person name="Li J."/>
            <person name="Kudo C."/>
            <person name="Tonouchi A."/>
        </authorList>
    </citation>
    <scope>NUCLEOTIDE SEQUENCE [LARGE SCALE GENOMIC DNA]</scope>
    <source>
        <strain evidence="7 8">AX-7</strain>
    </source>
</reference>
<dbReference type="GO" id="GO:0006465">
    <property type="term" value="P:signal peptide processing"/>
    <property type="evidence" value="ECO:0007669"/>
    <property type="project" value="TreeGrafter"/>
</dbReference>
<comment type="subcellular location">
    <subcellularLocation>
        <location evidence="1">Cell membrane</location>
        <topology evidence="1">Multi-pass membrane protein</topology>
    </subcellularLocation>
</comment>
<evidence type="ECO:0000313" key="7">
    <source>
        <dbReference type="EMBL" id="BDI32973.1"/>
    </source>
</evidence>
<accession>A0A402CPR6</accession>
<dbReference type="Pfam" id="PF01478">
    <property type="entry name" value="Peptidase_A24"/>
    <property type="match status" value="1"/>
</dbReference>
<keyword evidence="4" id="KW-0812">Transmembrane</keyword>
<keyword evidence="5" id="KW-1133">Transmembrane helix</keyword>
<dbReference type="OrthoDB" id="9789291at2"/>